<evidence type="ECO:0000256" key="1">
    <source>
        <dbReference type="SAM" id="MobiDB-lite"/>
    </source>
</evidence>
<keyword evidence="2" id="KW-1133">Transmembrane helix</keyword>
<dbReference type="PANTHER" id="PTHR37576">
    <property type="entry name" value="DEFECT AT LOW TEMPERATURE PROTEIN 1"/>
    <property type="match status" value="1"/>
</dbReference>
<accession>A0AAJ0I5Q7</accession>
<name>A0AAJ0I5Q7_9PEZI</name>
<dbReference type="Pfam" id="PF11374">
    <property type="entry name" value="DUF3176"/>
    <property type="match status" value="1"/>
</dbReference>
<dbReference type="EMBL" id="JAULSX010000005">
    <property type="protein sequence ID" value="KAK3490539.1"/>
    <property type="molecule type" value="Genomic_DNA"/>
</dbReference>
<sequence length="606" mass="66681">MDSSRGTTSYRGHDRYHGNHHVDDSSQHVPTSVYMLEENVPLHDQPGRTDSRRYSDLERIGSSPRGLDTINHDCPWQPGRSRRILYLGYAPLLLSLACTLLAIYIILNSNGKPVSAWAGSHRMQPGQLLAFTSTAANSLMMIAYVQGWVSFFWIQALKGNMPVSSLHYNWEAATSVWGSLKSLMRRRACRVSVVSILVTITSFLRGPLIQKGSYILTIGSMYAGIIDLQVLPATEVWDSQSSDTPKLKQIFSDVMREYQARTPIHITGSDCNNCSLSVEGFGFQYVNTLNQSNLHHFLERPSTNYSQNHILNVTTHAINVNEYIEVNVVRKASNDCDANVITTTHHLYPSTVKYKLFLQGQKATFSTSDWQNDEVVQLLGAASFLYAQNSGNESACGPIFDDPTHDILNGFRELALRLSIREAFERHEAAAAAGGETEGNPAFVQKVTYTSHQPQYAVDKPALALAVVISLLGPISILSLFKGWTTLGRDFSLSPFELANSFLLRSPLPSSSPRSNSSGDSIFELEQRQHQLASLLASCSSNASAEKVLESICQRAEAASDGVNGMTTKEPVVQYGVLDGTGSLGFAISDVNGVVHARKPREGEML</sequence>
<evidence type="ECO:0000256" key="2">
    <source>
        <dbReference type="SAM" id="Phobius"/>
    </source>
</evidence>
<evidence type="ECO:0000313" key="3">
    <source>
        <dbReference type="EMBL" id="KAK3490539.1"/>
    </source>
</evidence>
<protein>
    <submittedName>
        <fullName evidence="3">Uncharacterized protein</fullName>
    </submittedName>
</protein>
<keyword evidence="2" id="KW-0472">Membrane</keyword>
<keyword evidence="2" id="KW-0812">Transmembrane</keyword>
<dbReference type="InterPro" id="IPR021514">
    <property type="entry name" value="DUF3176"/>
</dbReference>
<feature type="compositionally biased region" description="Polar residues" evidence="1">
    <location>
        <begin position="1"/>
        <end position="10"/>
    </location>
</feature>
<feature type="compositionally biased region" description="Basic and acidic residues" evidence="1">
    <location>
        <begin position="11"/>
        <end position="26"/>
    </location>
</feature>
<dbReference type="AlphaFoldDB" id="A0AAJ0I5Q7"/>
<comment type="caution">
    <text evidence="3">The sequence shown here is derived from an EMBL/GenBank/DDBJ whole genome shotgun (WGS) entry which is preliminary data.</text>
</comment>
<dbReference type="GeneID" id="87876614"/>
<dbReference type="Proteomes" id="UP001285908">
    <property type="component" value="Unassembled WGS sequence"/>
</dbReference>
<dbReference type="RefSeq" id="XP_062691722.1">
    <property type="nucleotide sequence ID" value="XM_062838992.1"/>
</dbReference>
<feature type="transmembrane region" description="Helical" evidence="2">
    <location>
        <begin position="84"/>
        <end position="107"/>
    </location>
</feature>
<keyword evidence="4" id="KW-1185">Reference proteome</keyword>
<feature type="transmembrane region" description="Helical" evidence="2">
    <location>
        <begin position="188"/>
        <end position="208"/>
    </location>
</feature>
<organism evidence="3 4">
    <name type="scientific">Neurospora hispaniola</name>
    <dbReference type="NCBI Taxonomy" id="588809"/>
    <lineage>
        <taxon>Eukaryota</taxon>
        <taxon>Fungi</taxon>
        <taxon>Dikarya</taxon>
        <taxon>Ascomycota</taxon>
        <taxon>Pezizomycotina</taxon>
        <taxon>Sordariomycetes</taxon>
        <taxon>Sordariomycetidae</taxon>
        <taxon>Sordariales</taxon>
        <taxon>Sordariaceae</taxon>
        <taxon>Neurospora</taxon>
    </lineage>
</organism>
<proteinExistence type="predicted"/>
<feature type="region of interest" description="Disordered" evidence="1">
    <location>
        <begin position="1"/>
        <end position="26"/>
    </location>
</feature>
<evidence type="ECO:0000313" key="4">
    <source>
        <dbReference type="Proteomes" id="UP001285908"/>
    </source>
</evidence>
<reference evidence="3 4" key="1">
    <citation type="journal article" date="2023" name="Mol. Phylogenet. Evol.">
        <title>Genome-scale phylogeny and comparative genomics of the fungal order Sordariales.</title>
        <authorList>
            <person name="Hensen N."/>
            <person name="Bonometti L."/>
            <person name="Westerberg I."/>
            <person name="Brannstrom I.O."/>
            <person name="Guillou S."/>
            <person name="Cros-Aarteil S."/>
            <person name="Calhoun S."/>
            <person name="Haridas S."/>
            <person name="Kuo A."/>
            <person name="Mondo S."/>
            <person name="Pangilinan J."/>
            <person name="Riley R."/>
            <person name="LaButti K."/>
            <person name="Andreopoulos B."/>
            <person name="Lipzen A."/>
            <person name="Chen C."/>
            <person name="Yan M."/>
            <person name="Daum C."/>
            <person name="Ng V."/>
            <person name="Clum A."/>
            <person name="Steindorff A."/>
            <person name="Ohm R.A."/>
            <person name="Martin F."/>
            <person name="Silar P."/>
            <person name="Natvig D.O."/>
            <person name="Lalanne C."/>
            <person name="Gautier V."/>
            <person name="Ament-Velasquez S.L."/>
            <person name="Kruys A."/>
            <person name="Hutchinson M.I."/>
            <person name="Powell A.J."/>
            <person name="Barry K."/>
            <person name="Miller A.N."/>
            <person name="Grigoriev I.V."/>
            <person name="Debuchy R."/>
            <person name="Gladieux P."/>
            <person name="Hiltunen Thoren M."/>
            <person name="Johannesson H."/>
        </authorList>
    </citation>
    <scope>NUCLEOTIDE SEQUENCE [LARGE SCALE GENOMIC DNA]</scope>
    <source>
        <strain evidence="3 4">FGSC 10403</strain>
    </source>
</reference>
<feature type="transmembrane region" description="Helical" evidence="2">
    <location>
        <begin position="127"/>
        <end position="154"/>
    </location>
</feature>
<dbReference type="PANTHER" id="PTHR37576:SF2">
    <property type="entry name" value="DEFECT AT LOW TEMPERATURE PROTEIN 1"/>
    <property type="match status" value="1"/>
</dbReference>
<gene>
    <name evidence="3" type="ORF">B0T23DRAFT_405376</name>
</gene>